<reference evidence="1 2" key="1">
    <citation type="submission" date="2018-06" db="EMBL/GenBank/DDBJ databases">
        <title>Comparative genomics reveals the genomic features of Rhizophagus irregularis, R. cerebriforme, R. diaphanum and Gigaspora rosea, and their symbiotic lifestyle signature.</title>
        <authorList>
            <person name="Morin E."/>
            <person name="San Clemente H."/>
            <person name="Chen E.C.H."/>
            <person name="De La Providencia I."/>
            <person name="Hainaut M."/>
            <person name="Kuo A."/>
            <person name="Kohler A."/>
            <person name="Murat C."/>
            <person name="Tang N."/>
            <person name="Roy S."/>
            <person name="Loubradou J."/>
            <person name="Henrissat B."/>
            <person name="Grigoriev I.V."/>
            <person name="Corradi N."/>
            <person name="Roux C."/>
            <person name="Martin F.M."/>
        </authorList>
    </citation>
    <scope>NUCLEOTIDE SEQUENCE [LARGE SCALE GENOMIC DNA]</scope>
    <source>
        <strain evidence="1 2">DAOM 194757</strain>
    </source>
</reference>
<dbReference type="OrthoDB" id="2442395at2759"/>
<protein>
    <submittedName>
        <fullName evidence="1">Uncharacterized protein</fullName>
    </submittedName>
</protein>
<dbReference type="STRING" id="44941.A0A397VEG3"/>
<comment type="caution">
    <text evidence="1">The sequence shown here is derived from an EMBL/GenBank/DDBJ whole genome shotgun (WGS) entry which is preliminary data.</text>
</comment>
<name>A0A397VEG3_9GLOM</name>
<proteinExistence type="predicted"/>
<dbReference type="AlphaFoldDB" id="A0A397VEG3"/>
<dbReference type="Proteomes" id="UP000266673">
    <property type="component" value="Unassembled WGS sequence"/>
</dbReference>
<keyword evidence="2" id="KW-1185">Reference proteome</keyword>
<evidence type="ECO:0000313" key="1">
    <source>
        <dbReference type="EMBL" id="RIB20865.1"/>
    </source>
</evidence>
<evidence type="ECO:0000313" key="2">
    <source>
        <dbReference type="Proteomes" id="UP000266673"/>
    </source>
</evidence>
<gene>
    <name evidence="1" type="ORF">C2G38_2178231</name>
</gene>
<accession>A0A397VEG3</accession>
<sequence>MADDPFEDENDSLLVSFVYTISQEIVCHLNDVASIIIIKHSSTLDPNRPVQSQIQFFNLLGSVTRESGSTNVSPYESLHSCIHHIVAPYFDAYFNAKSDNAESAKQEGRRFSIDIIDRALLLDDAFLNRLQDGVDGWIKEIQKVTNYRVSNH</sequence>
<dbReference type="EMBL" id="QKWP01000394">
    <property type="protein sequence ID" value="RIB20865.1"/>
    <property type="molecule type" value="Genomic_DNA"/>
</dbReference>
<organism evidence="1 2">
    <name type="scientific">Gigaspora rosea</name>
    <dbReference type="NCBI Taxonomy" id="44941"/>
    <lineage>
        <taxon>Eukaryota</taxon>
        <taxon>Fungi</taxon>
        <taxon>Fungi incertae sedis</taxon>
        <taxon>Mucoromycota</taxon>
        <taxon>Glomeromycotina</taxon>
        <taxon>Glomeromycetes</taxon>
        <taxon>Diversisporales</taxon>
        <taxon>Gigasporaceae</taxon>
        <taxon>Gigaspora</taxon>
    </lineage>
</organism>